<dbReference type="PRINTS" id="PR00413">
    <property type="entry name" value="HADHALOGNASE"/>
</dbReference>
<evidence type="ECO:0000313" key="2">
    <source>
        <dbReference type="EMBL" id="EQD54336.1"/>
    </source>
</evidence>
<sequence>MMDRRQVFFDFGGTLAAPPPIFRGPARVWKHVLGEMGWNEFSESDLQETLERLDPVWLPKLYGYLGRSGEFWHAYHAAVMDALGITKRRTEVDQKLSAIFEDPAAYRLFPDVRPVLRRLRAEGYSLGVISNASERLLRQIRHLGLDHDLTTIVFTQEVGAEKPDPRVFRVALDRVGCRPEQAFHVGDSFEADYLGATSAGIRGIWLNRDGRAPPQPCEMIRDLTELPGCLRK</sequence>
<reference evidence="2" key="2">
    <citation type="journal article" date="2014" name="ISME J.">
        <title>Microbial stratification in low pH oxic and suboxic macroscopic growths along an acid mine drainage.</title>
        <authorList>
            <person name="Mendez-Garcia C."/>
            <person name="Mesa V."/>
            <person name="Sprenger R.R."/>
            <person name="Richter M."/>
            <person name="Diez M.S."/>
            <person name="Solano J."/>
            <person name="Bargiela R."/>
            <person name="Golyshina O.V."/>
            <person name="Manteca A."/>
            <person name="Ramos J.L."/>
            <person name="Gallego J.R."/>
            <person name="Llorente I."/>
            <person name="Martins Dos Santos V.A."/>
            <person name="Jensen O.N."/>
            <person name="Pelaez A.I."/>
            <person name="Sanchez J."/>
            <person name="Ferrer M."/>
        </authorList>
    </citation>
    <scope>NUCLEOTIDE SEQUENCE</scope>
</reference>
<dbReference type="SFLD" id="SFLDG01129">
    <property type="entry name" value="C1.5:_HAD__Beta-PGM__Phosphata"/>
    <property type="match status" value="1"/>
</dbReference>
<dbReference type="InterPro" id="IPR036412">
    <property type="entry name" value="HAD-like_sf"/>
</dbReference>
<comment type="caution">
    <text evidence="2">The sequence shown here is derived from an EMBL/GenBank/DDBJ whole genome shotgun (WGS) entry which is preliminary data.</text>
</comment>
<dbReference type="AlphaFoldDB" id="T1A1A1"/>
<dbReference type="Gene3D" id="1.20.120.1600">
    <property type="match status" value="1"/>
</dbReference>
<organism evidence="2">
    <name type="scientific">mine drainage metagenome</name>
    <dbReference type="NCBI Taxonomy" id="410659"/>
    <lineage>
        <taxon>unclassified sequences</taxon>
        <taxon>metagenomes</taxon>
        <taxon>ecological metagenomes</taxon>
    </lineage>
</organism>
<evidence type="ECO:0000256" key="1">
    <source>
        <dbReference type="ARBA" id="ARBA00022801"/>
    </source>
</evidence>
<name>T1A1A1_9ZZZZ</name>
<dbReference type="PANTHER" id="PTHR43316">
    <property type="entry name" value="HYDROLASE, HALOACID DELAHOGENASE-RELATED"/>
    <property type="match status" value="1"/>
</dbReference>
<dbReference type="Pfam" id="PF00702">
    <property type="entry name" value="Hydrolase"/>
    <property type="match status" value="1"/>
</dbReference>
<dbReference type="CDD" id="cd16415">
    <property type="entry name" value="HAD_dREG-2_like"/>
    <property type="match status" value="1"/>
</dbReference>
<accession>T1A1A1</accession>
<dbReference type="SUPFAM" id="SSF56784">
    <property type="entry name" value="HAD-like"/>
    <property type="match status" value="1"/>
</dbReference>
<dbReference type="EMBL" id="AUZZ01004237">
    <property type="protein sequence ID" value="EQD54336.1"/>
    <property type="molecule type" value="Genomic_DNA"/>
</dbReference>
<dbReference type="GO" id="GO:0016787">
    <property type="term" value="F:hydrolase activity"/>
    <property type="evidence" value="ECO:0007669"/>
    <property type="project" value="UniProtKB-KW"/>
</dbReference>
<reference evidence="2" key="1">
    <citation type="submission" date="2013-08" db="EMBL/GenBank/DDBJ databases">
        <authorList>
            <person name="Mendez C."/>
            <person name="Richter M."/>
            <person name="Ferrer M."/>
            <person name="Sanchez J."/>
        </authorList>
    </citation>
    <scope>NUCLEOTIDE SEQUENCE</scope>
</reference>
<keyword evidence="1 2" id="KW-0378">Hydrolase</keyword>
<dbReference type="InterPro" id="IPR023214">
    <property type="entry name" value="HAD_sf"/>
</dbReference>
<dbReference type="InterPro" id="IPR006439">
    <property type="entry name" value="HAD-SF_hydro_IA"/>
</dbReference>
<protein>
    <submittedName>
        <fullName evidence="2">HAD family hydrolase</fullName>
    </submittedName>
</protein>
<proteinExistence type="predicted"/>
<dbReference type="InterPro" id="IPR051540">
    <property type="entry name" value="S-2-haloacid_dehalogenase"/>
</dbReference>
<dbReference type="NCBIfam" id="TIGR01549">
    <property type="entry name" value="HAD-SF-IA-v1"/>
    <property type="match status" value="1"/>
</dbReference>
<dbReference type="Gene3D" id="3.40.50.1000">
    <property type="entry name" value="HAD superfamily/HAD-like"/>
    <property type="match status" value="1"/>
</dbReference>
<gene>
    <name evidence="2" type="ORF">B2A_06039</name>
</gene>
<dbReference type="SFLD" id="SFLDS00003">
    <property type="entry name" value="Haloacid_Dehalogenase"/>
    <property type="match status" value="1"/>
</dbReference>